<evidence type="ECO:0000313" key="1">
    <source>
        <dbReference type="EMBL" id="KAI6085156.1"/>
    </source>
</evidence>
<protein>
    <submittedName>
        <fullName evidence="1">Uncharacterized protein</fullName>
    </submittedName>
</protein>
<organism evidence="1 2">
    <name type="scientific">Hypoxylon rubiginosum</name>
    <dbReference type="NCBI Taxonomy" id="110542"/>
    <lineage>
        <taxon>Eukaryota</taxon>
        <taxon>Fungi</taxon>
        <taxon>Dikarya</taxon>
        <taxon>Ascomycota</taxon>
        <taxon>Pezizomycotina</taxon>
        <taxon>Sordariomycetes</taxon>
        <taxon>Xylariomycetidae</taxon>
        <taxon>Xylariales</taxon>
        <taxon>Hypoxylaceae</taxon>
        <taxon>Hypoxylon</taxon>
    </lineage>
</organism>
<dbReference type="Proteomes" id="UP001497680">
    <property type="component" value="Unassembled WGS sequence"/>
</dbReference>
<proteinExistence type="predicted"/>
<comment type="caution">
    <text evidence="1">The sequence shown here is derived from an EMBL/GenBank/DDBJ whole genome shotgun (WGS) entry which is preliminary data.</text>
</comment>
<accession>A0ACC0CXC5</accession>
<name>A0ACC0CXC5_9PEZI</name>
<gene>
    <name evidence="1" type="ORF">F4821DRAFT_279392</name>
</gene>
<evidence type="ECO:0000313" key="2">
    <source>
        <dbReference type="Proteomes" id="UP001497680"/>
    </source>
</evidence>
<sequence length="193" mass="21400">MSSPTSTSALTGMPSPKGLAAPWSTTLSESTDIIHAMAENGTELPGEKEPSDEELISQYFDMDGASGESENFGRLDEEIPGFKPIQKREDNESTLELEQCTHKENFSGGCCGYVFPWSSQTMMGDMTPQALREYTLEIYTTLGRKRKPTLEDSEAVKRRKMEENPFPSAAGGIIWNDLYREVFRPKGNDALGN</sequence>
<reference evidence="1 2" key="1">
    <citation type="journal article" date="2022" name="New Phytol.">
        <title>Ecological generalism drives hyperdiversity of secondary metabolite gene clusters in xylarialean endophytes.</title>
        <authorList>
            <person name="Franco M.E.E."/>
            <person name="Wisecaver J.H."/>
            <person name="Arnold A.E."/>
            <person name="Ju Y.M."/>
            <person name="Slot J.C."/>
            <person name="Ahrendt S."/>
            <person name="Moore L.P."/>
            <person name="Eastman K.E."/>
            <person name="Scott K."/>
            <person name="Konkel Z."/>
            <person name="Mondo S.J."/>
            <person name="Kuo A."/>
            <person name="Hayes R.D."/>
            <person name="Haridas S."/>
            <person name="Andreopoulos B."/>
            <person name="Riley R."/>
            <person name="LaButti K."/>
            <person name="Pangilinan J."/>
            <person name="Lipzen A."/>
            <person name="Amirebrahimi M."/>
            <person name="Yan J."/>
            <person name="Adam C."/>
            <person name="Keymanesh K."/>
            <person name="Ng V."/>
            <person name="Louie K."/>
            <person name="Northen T."/>
            <person name="Drula E."/>
            <person name="Henrissat B."/>
            <person name="Hsieh H.M."/>
            <person name="Youens-Clark K."/>
            <person name="Lutzoni F."/>
            <person name="Miadlikowska J."/>
            <person name="Eastwood D.C."/>
            <person name="Hamelin R.C."/>
            <person name="Grigoriev I.V."/>
            <person name="U'Ren J.M."/>
        </authorList>
    </citation>
    <scope>NUCLEOTIDE SEQUENCE [LARGE SCALE GENOMIC DNA]</scope>
    <source>
        <strain evidence="1 2">ER1909</strain>
    </source>
</reference>
<keyword evidence="2" id="KW-1185">Reference proteome</keyword>
<dbReference type="EMBL" id="MU394328">
    <property type="protein sequence ID" value="KAI6085156.1"/>
    <property type="molecule type" value="Genomic_DNA"/>
</dbReference>